<sequence>VTWWQSQTWWETNTQGLSTKDDSLKVNITLSFGRRFHISGGIKVRFYNERPFEMFLEKSKDFGKTWRVLQYFAFDCSKSYNMLGTAPVDKNSLFNATCTEDYSGQYPPRYGKVEYRFDARYEPGCGYFNQDIQNFMLATNVRIRLEKPFTDGLGSLFPIEENLNKYYYAISDIVITGRCNCNGHAQFCTGPRMQETCDCEH</sequence>
<evidence type="ECO:0000256" key="1">
    <source>
        <dbReference type="ARBA" id="ARBA00023157"/>
    </source>
</evidence>
<dbReference type="SMART" id="SM00136">
    <property type="entry name" value="LamNT"/>
    <property type="match status" value="1"/>
</dbReference>
<dbReference type="PANTHER" id="PTHR10574">
    <property type="entry name" value="NETRIN/LAMININ-RELATED"/>
    <property type="match status" value="1"/>
</dbReference>
<keyword evidence="1" id="KW-1015">Disulfide bond</keyword>
<dbReference type="EMBL" id="CALNXI010008138">
    <property type="protein sequence ID" value="CAH3199440.1"/>
    <property type="molecule type" value="Genomic_DNA"/>
</dbReference>
<evidence type="ECO:0000259" key="3">
    <source>
        <dbReference type="PROSITE" id="PS51117"/>
    </source>
</evidence>
<dbReference type="Proteomes" id="UP001159427">
    <property type="component" value="Unassembled WGS sequence"/>
</dbReference>
<feature type="non-terminal residue" evidence="4">
    <location>
        <position position="1"/>
    </location>
</feature>
<proteinExistence type="predicted"/>
<accession>A0ABN8T566</accession>
<evidence type="ECO:0000313" key="4">
    <source>
        <dbReference type="EMBL" id="CAH3199440.1"/>
    </source>
</evidence>
<organism evidence="4 5">
    <name type="scientific">Porites evermanni</name>
    <dbReference type="NCBI Taxonomy" id="104178"/>
    <lineage>
        <taxon>Eukaryota</taxon>
        <taxon>Metazoa</taxon>
        <taxon>Cnidaria</taxon>
        <taxon>Anthozoa</taxon>
        <taxon>Hexacorallia</taxon>
        <taxon>Scleractinia</taxon>
        <taxon>Fungiina</taxon>
        <taxon>Poritidae</taxon>
        <taxon>Porites</taxon>
    </lineage>
</organism>
<keyword evidence="2" id="KW-0424">Laminin EGF-like domain</keyword>
<dbReference type="InterPro" id="IPR050440">
    <property type="entry name" value="Laminin/Netrin_ECM"/>
</dbReference>
<feature type="domain" description="Laminin N-terminal" evidence="3">
    <location>
        <begin position="1"/>
        <end position="178"/>
    </location>
</feature>
<reference evidence="4 5" key="1">
    <citation type="submission" date="2022-05" db="EMBL/GenBank/DDBJ databases">
        <authorList>
            <consortium name="Genoscope - CEA"/>
            <person name="William W."/>
        </authorList>
    </citation>
    <scope>NUCLEOTIDE SEQUENCE [LARGE SCALE GENOMIC DNA]</scope>
</reference>
<dbReference type="InterPro" id="IPR008211">
    <property type="entry name" value="Laminin_N"/>
</dbReference>
<keyword evidence="5" id="KW-1185">Reference proteome</keyword>
<comment type="caution">
    <text evidence="4">The sequence shown here is derived from an EMBL/GenBank/DDBJ whole genome shotgun (WGS) entry which is preliminary data.</text>
</comment>
<dbReference type="Gene3D" id="2.60.120.260">
    <property type="entry name" value="Galactose-binding domain-like"/>
    <property type="match status" value="1"/>
</dbReference>
<dbReference type="Pfam" id="PF00055">
    <property type="entry name" value="Laminin_N"/>
    <property type="match status" value="1"/>
</dbReference>
<gene>
    <name evidence="4" type="ORF">PEVE_00042067</name>
</gene>
<name>A0ABN8T566_9CNID</name>
<protein>
    <recommendedName>
        <fullName evidence="3">Laminin N-terminal domain-containing protein</fullName>
    </recommendedName>
</protein>
<dbReference type="PROSITE" id="PS51117">
    <property type="entry name" value="LAMININ_NTER"/>
    <property type="match status" value="1"/>
</dbReference>
<feature type="non-terminal residue" evidence="4">
    <location>
        <position position="201"/>
    </location>
</feature>
<evidence type="ECO:0000256" key="2">
    <source>
        <dbReference type="ARBA" id="ARBA00023292"/>
    </source>
</evidence>
<dbReference type="PANTHER" id="PTHR10574:SF440">
    <property type="entry name" value="LAMININ EGF-LIKE DOMAIN-CONTAINING PROTEIN"/>
    <property type="match status" value="1"/>
</dbReference>
<evidence type="ECO:0000313" key="5">
    <source>
        <dbReference type="Proteomes" id="UP001159427"/>
    </source>
</evidence>